<evidence type="ECO:0000313" key="1">
    <source>
        <dbReference type="EMBL" id="CAB4673918.1"/>
    </source>
</evidence>
<dbReference type="EMBL" id="CAEZWM010000277">
    <property type="protein sequence ID" value="CAB4673918.1"/>
    <property type="molecule type" value="Genomic_DNA"/>
</dbReference>
<dbReference type="SUPFAM" id="SSF52540">
    <property type="entry name" value="P-loop containing nucleoside triphosphate hydrolases"/>
    <property type="match status" value="1"/>
</dbReference>
<gene>
    <name evidence="1" type="ORF">UFOPK2242_01620</name>
</gene>
<accession>A0A6J6MLD1</accession>
<sequence>MLVVRPQLVRFVILFPGRTGSTFLVSALDSHPDVEAKGEVLDGLRAKGVETQRAWVNRYLRGPVVGRSKAIGFKTKLRDVLDQEAFTAAVERYNTQIIVLDRRNDVKHAVSRITARVLRERTGRWNRYEGSEELGLLEIDPEDFASRLGAVEEEKGVIRGFVEGLDRPHLHIDYEDLCADPPATFETVFKYLGVRSLPVAGATLKNTSDDLREVIANFDELRKLYAGTPYEAMFDAAG</sequence>
<protein>
    <submittedName>
        <fullName evidence="1">Unannotated protein</fullName>
    </submittedName>
</protein>
<organism evidence="1">
    <name type="scientific">freshwater metagenome</name>
    <dbReference type="NCBI Taxonomy" id="449393"/>
    <lineage>
        <taxon>unclassified sequences</taxon>
        <taxon>metagenomes</taxon>
        <taxon>ecological metagenomes</taxon>
    </lineage>
</organism>
<proteinExistence type="predicted"/>
<reference evidence="1" key="1">
    <citation type="submission" date="2020-05" db="EMBL/GenBank/DDBJ databases">
        <authorList>
            <person name="Chiriac C."/>
            <person name="Salcher M."/>
            <person name="Ghai R."/>
            <person name="Kavagutti S V."/>
        </authorList>
    </citation>
    <scope>NUCLEOTIDE SEQUENCE</scope>
</reference>
<name>A0A6J6MLD1_9ZZZZ</name>
<dbReference type="InterPro" id="IPR027417">
    <property type="entry name" value="P-loop_NTPase"/>
</dbReference>
<dbReference type="AlphaFoldDB" id="A0A6J6MLD1"/>
<dbReference type="Gene3D" id="3.40.50.300">
    <property type="entry name" value="P-loop containing nucleotide triphosphate hydrolases"/>
    <property type="match status" value="1"/>
</dbReference>